<gene>
    <name evidence="3" type="ORF">GPECTOR_26g475</name>
</gene>
<dbReference type="Proteomes" id="UP000075714">
    <property type="component" value="Unassembled WGS sequence"/>
</dbReference>
<keyword evidence="1" id="KW-0732">Signal</keyword>
<evidence type="ECO:0000259" key="2">
    <source>
        <dbReference type="Pfam" id="PF02469"/>
    </source>
</evidence>
<feature type="signal peptide" evidence="1">
    <location>
        <begin position="1"/>
        <end position="23"/>
    </location>
</feature>
<protein>
    <recommendedName>
        <fullName evidence="2">FAS1 domain-containing protein</fullName>
    </recommendedName>
</protein>
<accession>A0A150GFF0</accession>
<feature type="domain" description="FAS1" evidence="2">
    <location>
        <begin position="83"/>
        <end position="172"/>
    </location>
</feature>
<dbReference type="InterPro" id="IPR036378">
    <property type="entry name" value="FAS1_dom_sf"/>
</dbReference>
<comment type="caution">
    <text evidence="3">The sequence shown here is derived from an EMBL/GenBank/DDBJ whole genome shotgun (WGS) entry which is preliminary data.</text>
</comment>
<dbReference type="OrthoDB" id="530733at2759"/>
<name>A0A150GFF0_GONPE</name>
<evidence type="ECO:0000313" key="4">
    <source>
        <dbReference type="Proteomes" id="UP000075714"/>
    </source>
</evidence>
<dbReference type="SUPFAM" id="SSF82153">
    <property type="entry name" value="FAS1 domain"/>
    <property type="match status" value="1"/>
</dbReference>
<dbReference type="EMBL" id="LSYV01000027">
    <property type="protein sequence ID" value="KXZ48572.1"/>
    <property type="molecule type" value="Genomic_DNA"/>
</dbReference>
<dbReference type="InterPro" id="IPR000782">
    <property type="entry name" value="FAS1_domain"/>
</dbReference>
<dbReference type="AlphaFoldDB" id="A0A150GFF0"/>
<sequence length="179" mass="19264">MALLATLVALAVCWPSAVVVVDAQAPSASSPKPGTRAAASAGAYICTDPDLTTLCRILRAAGREKGAARLNAFAKDARKVADELEVSSLEALYTKPKAADRLLQNLIIPDQAIGSRAFKDDRKFKSLLGQQLKFESALLTKQFYIESEEISALIIQTDIPAGRSVIHKTERVPVPDDFL</sequence>
<evidence type="ECO:0000256" key="1">
    <source>
        <dbReference type="SAM" id="SignalP"/>
    </source>
</evidence>
<dbReference type="Gene3D" id="2.30.180.10">
    <property type="entry name" value="FAS1 domain"/>
    <property type="match status" value="1"/>
</dbReference>
<reference evidence="4" key="1">
    <citation type="journal article" date="2016" name="Nat. Commun.">
        <title>The Gonium pectorale genome demonstrates co-option of cell cycle regulation during the evolution of multicellularity.</title>
        <authorList>
            <person name="Hanschen E.R."/>
            <person name="Marriage T.N."/>
            <person name="Ferris P.J."/>
            <person name="Hamaji T."/>
            <person name="Toyoda A."/>
            <person name="Fujiyama A."/>
            <person name="Neme R."/>
            <person name="Noguchi H."/>
            <person name="Minakuchi Y."/>
            <person name="Suzuki M."/>
            <person name="Kawai-Toyooka H."/>
            <person name="Smith D.R."/>
            <person name="Sparks H."/>
            <person name="Anderson J."/>
            <person name="Bakaric R."/>
            <person name="Luria V."/>
            <person name="Karger A."/>
            <person name="Kirschner M.W."/>
            <person name="Durand P.M."/>
            <person name="Michod R.E."/>
            <person name="Nozaki H."/>
            <person name="Olson B.J."/>
        </authorList>
    </citation>
    <scope>NUCLEOTIDE SEQUENCE [LARGE SCALE GENOMIC DNA]</scope>
    <source>
        <strain evidence="4">NIES-2863</strain>
    </source>
</reference>
<proteinExistence type="predicted"/>
<evidence type="ECO:0000313" key="3">
    <source>
        <dbReference type="EMBL" id="KXZ48572.1"/>
    </source>
</evidence>
<organism evidence="3 4">
    <name type="scientific">Gonium pectorale</name>
    <name type="common">Green alga</name>
    <dbReference type="NCBI Taxonomy" id="33097"/>
    <lineage>
        <taxon>Eukaryota</taxon>
        <taxon>Viridiplantae</taxon>
        <taxon>Chlorophyta</taxon>
        <taxon>core chlorophytes</taxon>
        <taxon>Chlorophyceae</taxon>
        <taxon>CS clade</taxon>
        <taxon>Chlamydomonadales</taxon>
        <taxon>Volvocaceae</taxon>
        <taxon>Gonium</taxon>
    </lineage>
</organism>
<keyword evidence="4" id="KW-1185">Reference proteome</keyword>
<feature type="chain" id="PRO_5007562048" description="FAS1 domain-containing protein" evidence="1">
    <location>
        <begin position="24"/>
        <end position="179"/>
    </location>
</feature>
<dbReference type="Pfam" id="PF02469">
    <property type="entry name" value="Fasciclin"/>
    <property type="match status" value="1"/>
</dbReference>